<dbReference type="EMBL" id="CDMC01000005">
    <property type="protein sequence ID" value="CEL05859.1"/>
    <property type="molecule type" value="Genomic_DNA"/>
</dbReference>
<dbReference type="CDD" id="cd14688">
    <property type="entry name" value="bZIP_YAP"/>
    <property type="match status" value="1"/>
</dbReference>
<evidence type="ECO:0000256" key="1">
    <source>
        <dbReference type="SAM" id="MobiDB-lite"/>
    </source>
</evidence>
<evidence type="ECO:0000313" key="2">
    <source>
        <dbReference type="EMBL" id="CEL05859.1"/>
    </source>
</evidence>
<evidence type="ECO:0008006" key="4">
    <source>
        <dbReference type="Google" id="ProtNLM"/>
    </source>
</evidence>
<protein>
    <recommendedName>
        <fullName evidence="4">BZIP domain-containing protein</fullName>
    </recommendedName>
</protein>
<proteinExistence type="predicted"/>
<reference evidence="3" key="1">
    <citation type="journal article" date="2016" name="Genome Announc.">
        <title>Draft genome sequences of fungus Aspergillus calidoustus.</title>
        <authorList>
            <person name="Horn F."/>
            <person name="Linde J."/>
            <person name="Mattern D.J."/>
            <person name="Walther G."/>
            <person name="Guthke R."/>
            <person name="Scherlach K."/>
            <person name="Martin K."/>
            <person name="Brakhage A.A."/>
            <person name="Petzke L."/>
            <person name="Valiante V."/>
        </authorList>
    </citation>
    <scope>NUCLEOTIDE SEQUENCE [LARGE SCALE GENOMIC DNA]</scope>
    <source>
        <strain evidence="3">SF006504</strain>
    </source>
</reference>
<dbReference type="PANTHER" id="PTHR38116">
    <property type="entry name" value="CHROMOSOME 7, WHOLE GENOME SHOTGUN SEQUENCE"/>
    <property type="match status" value="1"/>
</dbReference>
<dbReference type="AlphaFoldDB" id="A0A0U5G2P7"/>
<sequence length="285" mass="32318">MASSDRTDQTIVVRQMPHQNYVKRQKDDWAGVTDTKERRKLQNRLNQRAWRQRKAKQDGKEGATARLPDAGEKEIKKLNAELTAATACQRRALLELFAREALHNYMTNQPNTDQLMQVMKLNTINALTSNAAALNLQVDWLICHAISPFGFIGPTAPADMATCSSPGPTSLIPTDLQLRTPHHPWIDLFPLARMRDNLLQATCVSDILTDDDEEQLWADLVEWGGNGTEGAGLIVWGEPSDPRNWEATVPFLKRWGWLLQGCSEIMEATNYWRHSRGERRLCFQA</sequence>
<dbReference type="Pfam" id="PF11905">
    <property type="entry name" value="DUF3425"/>
    <property type="match status" value="1"/>
</dbReference>
<dbReference type="Proteomes" id="UP000054771">
    <property type="component" value="Unassembled WGS sequence"/>
</dbReference>
<dbReference type="OMA" id="YTMNAPR"/>
<feature type="region of interest" description="Disordered" evidence="1">
    <location>
        <begin position="47"/>
        <end position="69"/>
    </location>
</feature>
<organism evidence="2 3">
    <name type="scientific">Aspergillus calidoustus</name>
    <dbReference type="NCBI Taxonomy" id="454130"/>
    <lineage>
        <taxon>Eukaryota</taxon>
        <taxon>Fungi</taxon>
        <taxon>Dikarya</taxon>
        <taxon>Ascomycota</taxon>
        <taxon>Pezizomycotina</taxon>
        <taxon>Eurotiomycetes</taxon>
        <taxon>Eurotiomycetidae</taxon>
        <taxon>Eurotiales</taxon>
        <taxon>Aspergillaceae</taxon>
        <taxon>Aspergillus</taxon>
        <taxon>Aspergillus subgen. Nidulantes</taxon>
    </lineage>
</organism>
<dbReference type="InterPro" id="IPR021833">
    <property type="entry name" value="DUF3425"/>
</dbReference>
<gene>
    <name evidence="2" type="ORF">ASPCAL06971</name>
</gene>
<name>A0A0U5G2P7_ASPCI</name>
<accession>A0A0U5G2P7</accession>
<dbReference type="STRING" id="454130.A0A0U5G2P7"/>
<keyword evidence="3" id="KW-1185">Reference proteome</keyword>
<evidence type="ECO:0000313" key="3">
    <source>
        <dbReference type="Proteomes" id="UP000054771"/>
    </source>
</evidence>
<dbReference type="OrthoDB" id="2245989at2759"/>
<feature type="compositionally biased region" description="Basic and acidic residues" evidence="1">
    <location>
        <begin position="55"/>
        <end position="69"/>
    </location>
</feature>
<dbReference type="PANTHER" id="PTHR38116:SF1">
    <property type="entry name" value="BZIP DOMAIN-CONTAINING PROTEIN"/>
    <property type="match status" value="1"/>
</dbReference>